<evidence type="ECO:0000256" key="1">
    <source>
        <dbReference type="SAM" id="MobiDB-lite"/>
    </source>
</evidence>
<feature type="compositionally biased region" description="Acidic residues" evidence="1">
    <location>
        <begin position="35"/>
        <end position="53"/>
    </location>
</feature>
<name>A0A9P8IQZ1_9HYPO</name>
<accession>A0A9P8IQZ1</accession>
<feature type="region of interest" description="Disordered" evidence="1">
    <location>
        <begin position="445"/>
        <end position="527"/>
    </location>
</feature>
<feature type="compositionally biased region" description="Basic and acidic residues" evidence="1">
    <location>
        <begin position="1"/>
        <end position="10"/>
    </location>
</feature>
<dbReference type="RefSeq" id="XP_044680983.1">
    <property type="nucleotide sequence ID" value="XM_044825326.1"/>
</dbReference>
<feature type="compositionally biased region" description="Basic and acidic residues" evidence="1">
    <location>
        <begin position="468"/>
        <end position="480"/>
    </location>
</feature>
<protein>
    <recommendedName>
        <fullName evidence="4">CCHC-type domain-containing protein</fullName>
    </recommendedName>
</protein>
<proteinExistence type="predicted"/>
<feature type="compositionally biased region" description="Low complexity" evidence="1">
    <location>
        <begin position="449"/>
        <end position="461"/>
    </location>
</feature>
<dbReference type="AlphaFoldDB" id="A0A9P8IQZ1"/>
<keyword evidence="3" id="KW-1185">Reference proteome</keyword>
<dbReference type="EMBL" id="JAHBCI010000005">
    <property type="protein sequence ID" value="KAG9501983.1"/>
    <property type="molecule type" value="Genomic_DNA"/>
</dbReference>
<evidence type="ECO:0000313" key="2">
    <source>
        <dbReference type="EMBL" id="KAG9501983.1"/>
    </source>
</evidence>
<gene>
    <name evidence="2" type="ORF">J7337_007691</name>
</gene>
<feature type="region of interest" description="Disordered" evidence="1">
    <location>
        <begin position="1"/>
        <end position="66"/>
    </location>
</feature>
<dbReference type="GeneID" id="68315547"/>
<dbReference type="KEGG" id="fmu:J7337_007691"/>
<evidence type="ECO:0000313" key="3">
    <source>
        <dbReference type="Proteomes" id="UP000827133"/>
    </source>
</evidence>
<organism evidence="2 3">
    <name type="scientific">Fusarium musae</name>
    <dbReference type="NCBI Taxonomy" id="1042133"/>
    <lineage>
        <taxon>Eukaryota</taxon>
        <taxon>Fungi</taxon>
        <taxon>Dikarya</taxon>
        <taxon>Ascomycota</taxon>
        <taxon>Pezizomycotina</taxon>
        <taxon>Sordariomycetes</taxon>
        <taxon>Hypocreomycetidae</taxon>
        <taxon>Hypocreales</taxon>
        <taxon>Nectriaceae</taxon>
        <taxon>Fusarium</taxon>
    </lineage>
</organism>
<sequence>MSDSEPESRESTQPLNDRADSPYAPSPPNLRESDSEMDDDASFPENEDREESEALQTNANQEDVIIPVNLPPAGIIPVNTTSPGRIASPATSPPIEAMLANVNTSLENINGLLKGVLEMVITQNMQTGMMMHEILQAHLHQMPDEVLDTRGKIRIKLGNGNFNKFQKDTECDFAMRRLRFAGSPWNMVTDIRAVGDNTLLLTVVDEVWEDKIRLEVGRFGSILELDPGFMVKSKRYCVEIVGYYASRHNQDPRSQKGTWSQWNGVTITDVFRRCNALVLSMESRKDAEKLWKGSGVIVDGSPRLRKVTPVDLRAYDLWCNRCNKPSHLQNECNNPVQCGKCRASHLTSECKKESGPYECVNCPELHRSTSTECKNSEVVKMLRLCAKWRKAGPSWARDVQQPQLPDELLLNKLRAYRNTPAGRAFLDAYKPDPEPRQFVCHQASANAGATTVTQPATKPTTNATKRKRDWDSRNVTKEDPPSFLKYSQQNQRKLDEANGGHGSGRRGRGRPRGGSERNNASKRRRGN</sequence>
<comment type="caution">
    <text evidence="2">The sequence shown here is derived from an EMBL/GenBank/DDBJ whole genome shotgun (WGS) entry which is preliminary data.</text>
</comment>
<reference evidence="2" key="1">
    <citation type="journal article" date="2021" name="Mol. Plant Microbe Interact.">
        <title>Telomere to telomere genome assembly of Fusarium musae F31, causal agent of crown rot disease of banana.</title>
        <authorList>
            <person name="Degradi L."/>
            <person name="Tava V."/>
            <person name="Kunova A."/>
            <person name="Cortesi P."/>
            <person name="Saracchi M."/>
            <person name="Pasquali M."/>
        </authorList>
    </citation>
    <scope>NUCLEOTIDE SEQUENCE</scope>
    <source>
        <strain evidence="2">F31</strain>
    </source>
</reference>
<dbReference type="Proteomes" id="UP000827133">
    <property type="component" value="Unassembled WGS sequence"/>
</dbReference>
<evidence type="ECO:0008006" key="4">
    <source>
        <dbReference type="Google" id="ProtNLM"/>
    </source>
</evidence>